<dbReference type="EMBL" id="GBRH01271906">
    <property type="protein sequence ID" value="JAD25989.1"/>
    <property type="molecule type" value="Transcribed_RNA"/>
</dbReference>
<accession>A0A0A8YHJ8</accession>
<name>A0A0A8YHJ8_ARUDO</name>
<reference evidence="1" key="1">
    <citation type="submission" date="2014-09" db="EMBL/GenBank/DDBJ databases">
        <authorList>
            <person name="Magalhaes I.L.F."/>
            <person name="Oliveira U."/>
            <person name="Santos F.R."/>
            <person name="Vidigal T.H.D.A."/>
            <person name="Brescovit A.D."/>
            <person name="Santos A.J."/>
        </authorList>
    </citation>
    <scope>NUCLEOTIDE SEQUENCE</scope>
    <source>
        <tissue evidence="1">Shoot tissue taken approximately 20 cm above the soil surface</tissue>
    </source>
</reference>
<proteinExistence type="predicted"/>
<protein>
    <submittedName>
        <fullName evidence="1">Uncharacterized protein</fullName>
    </submittedName>
</protein>
<dbReference type="AlphaFoldDB" id="A0A0A8YHJ8"/>
<evidence type="ECO:0000313" key="1">
    <source>
        <dbReference type="EMBL" id="JAD25989.1"/>
    </source>
</evidence>
<organism evidence="1">
    <name type="scientific">Arundo donax</name>
    <name type="common">Giant reed</name>
    <name type="synonym">Donax arundinaceus</name>
    <dbReference type="NCBI Taxonomy" id="35708"/>
    <lineage>
        <taxon>Eukaryota</taxon>
        <taxon>Viridiplantae</taxon>
        <taxon>Streptophyta</taxon>
        <taxon>Embryophyta</taxon>
        <taxon>Tracheophyta</taxon>
        <taxon>Spermatophyta</taxon>
        <taxon>Magnoliopsida</taxon>
        <taxon>Liliopsida</taxon>
        <taxon>Poales</taxon>
        <taxon>Poaceae</taxon>
        <taxon>PACMAD clade</taxon>
        <taxon>Arundinoideae</taxon>
        <taxon>Arundineae</taxon>
        <taxon>Arundo</taxon>
    </lineage>
</organism>
<sequence>MGGDQDLLIEGCTCLLFDISDIGSSYVPGPLDI</sequence>
<reference evidence="1" key="2">
    <citation type="journal article" date="2015" name="Data Brief">
        <title>Shoot transcriptome of the giant reed, Arundo donax.</title>
        <authorList>
            <person name="Barrero R.A."/>
            <person name="Guerrero F.D."/>
            <person name="Moolhuijzen P."/>
            <person name="Goolsby J.A."/>
            <person name="Tidwell J."/>
            <person name="Bellgard S.E."/>
            <person name="Bellgard M.I."/>
        </authorList>
    </citation>
    <scope>NUCLEOTIDE SEQUENCE</scope>
    <source>
        <tissue evidence="1">Shoot tissue taken approximately 20 cm above the soil surface</tissue>
    </source>
</reference>